<evidence type="ECO:0000313" key="2">
    <source>
        <dbReference type="Proteomes" id="UP000595140"/>
    </source>
</evidence>
<sequence>MGELLTVRREIAGERDRRRETAAGHCRWRRERRRRLLFSLSIAHTPPSSADSRKICANSKLDLFISCFKNWVTNCSSSTCSSNRLKTTRSTSRLKQENSHQDFANKIVVTMATIFGFWWDEDSGSRVGSMKNSGLLYQDEYGSGCNSSLWWQKTSNGKCFREGCGIM</sequence>
<dbReference type="AlphaFoldDB" id="A0A484K9F5"/>
<gene>
    <name evidence="1" type="ORF">CCAM_LOCUS3836</name>
</gene>
<accession>A0A484K9F5</accession>
<name>A0A484K9F5_9ASTE</name>
<protein>
    <submittedName>
        <fullName evidence="1">Uncharacterized protein</fullName>
    </submittedName>
</protein>
<reference evidence="1 2" key="1">
    <citation type="submission" date="2018-04" db="EMBL/GenBank/DDBJ databases">
        <authorList>
            <person name="Vogel A."/>
        </authorList>
    </citation>
    <scope>NUCLEOTIDE SEQUENCE [LARGE SCALE GENOMIC DNA]</scope>
</reference>
<dbReference type="EMBL" id="OOIL02000217">
    <property type="protein sequence ID" value="VFQ62060.1"/>
    <property type="molecule type" value="Genomic_DNA"/>
</dbReference>
<proteinExistence type="predicted"/>
<evidence type="ECO:0000313" key="1">
    <source>
        <dbReference type="EMBL" id="VFQ62060.1"/>
    </source>
</evidence>
<dbReference type="Proteomes" id="UP000595140">
    <property type="component" value="Unassembled WGS sequence"/>
</dbReference>
<organism evidence="1 2">
    <name type="scientific">Cuscuta campestris</name>
    <dbReference type="NCBI Taxonomy" id="132261"/>
    <lineage>
        <taxon>Eukaryota</taxon>
        <taxon>Viridiplantae</taxon>
        <taxon>Streptophyta</taxon>
        <taxon>Embryophyta</taxon>
        <taxon>Tracheophyta</taxon>
        <taxon>Spermatophyta</taxon>
        <taxon>Magnoliopsida</taxon>
        <taxon>eudicotyledons</taxon>
        <taxon>Gunneridae</taxon>
        <taxon>Pentapetalae</taxon>
        <taxon>asterids</taxon>
        <taxon>lamiids</taxon>
        <taxon>Solanales</taxon>
        <taxon>Convolvulaceae</taxon>
        <taxon>Cuscuteae</taxon>
        <taxon>Cuscuta</taxon>
        <taxon>Cuscuta subgen. Grammica</taxon>
        <taxon>Cuscuta sect. Cleistogrammica</taxon>
    </lineage>
</organism>
<keyword evidence="2" id="KW-1185">Reference proteome</keyword>